<dbReference type="EMBL" id="JANRMS010000048">
    <property type="protein sequence ID" value="KAJ3548452.1"/>
    <property type="molecule type" value="Genomic_DNA"/>
</dbReference>
<protein>
    <submittedName>
        <fullName evidence="1">Uncharacterized protein</fullName>
    </submittedName>
</protein>
<dbReference type="Proteomes" id="UP001148629">
    <property type="component" value="Unassembled WGS sequence"/>
</dbReference>
<name>A0ACC1SXX0_9HYPO</name>
<evidence type="ECO:0000313" key="1">
    <source>
        <dbReference type="EMBL" id="KAJ3548452.1"/>
    </source>
</evidence>
<accession>A0ACC1SXX0</accession>
<evidence type="ECO:0000313" key="2">
    <source>
        <dbReference type="Proteomes" id="UP001148629"/>
    </source>
</evidence>
<organism evidence="1 2">
    <name type="scientific">Fusarium decemcellulare</name>
    <dbReference type="NCBI Taxonomy" id="57161"/>
    <lineage>
        <taxon>Eukaryota</taxon>
        <taxon>Fungi</taxon>
        <taxon>Dikarya</taxon>
        <taxon>Ascomycota</taxon>
        <taxon>Pezizomycotina</taxon>
        <taxon>Sordariomycetes</taxon>
        <taxon>Hypocreomycetidae</taxon>
        <taxon>Hypocreales</taxon>
        <taxon>Nectriaceae</taxon>
        <taxon>Fusarium</taxon>
        <taxon>Fusarium decemcellulare species complex</taxon>
    </lineage>
</organism>
<gene>
    <name evidence="1" type="ORF">NM208_g1001</name>
</gene>
<proteinExistence type="predicted"/>
<reference evidence="1" key="1">
    <citation type="submission" date="2022-08" db="EMBL/GenBank/DDBJ databases">
        <title>Genome Sequence of Fusarium decemcellulare.</title>
        <authorList>
            <person name="Buettner E."/>
        </authorList>
    </citation>
    <scope>NUCLEOTIDE SEQUENCE</scope>
    <source>
        <strain evidence="1">Babe19</strain>
    </source>
</reference>
<comment type="caution">
    <text evidence="1">The sequence shown here is derived from an EMBL/GenBank/DDBJ whole genome shotgun (WGS) entry which is preliminary data.</text>
</comment>
<sequence length="546" mass="60547">MSDRIGKRRRPADGTGTAQTPETPTEVITRSDLMLFAVLIVWQILNMINMAVILSDWQGWSQESRSSKRWIVMGTFQTIVTVVVCVANARMEYKSRLGRPETRLTYLGLMARSFNRFGGHLPTRCRRYNAPRLKDTGYTIAAPNRSHVVTSRGKVTTSSTTESTDIGTREGLGTGQFLPTNPDHGIPSPLPINACRADPWLKVVVSLAGDLSNPRSSSNNAPASLLGFWSARGSLYTFWGPIRPRASPPPSSLYKDSLVPLTRDDLLQCLELQPSRRDWLAFVPEPANSLHDSGRVEQRHIVLIYRVIRRYVVIPPDRTEAVCELYGPTPLDASHHLVAAKALAIGWRMKNKPTNAPDDLVLLSMPCPEWQNNNDDGIFCVAIVASLLRNRHVDADTDPRELREQYGQETTQRNLQSRAYNTTGYTSSATSKRSHPVLKEPGDAPGPGAVDEPDGRSTTAQDLSVADSYLRINSLSELENNPFTRTICLLEQWRSAVPNWPALDHELRARTEAQIRKGSRGKEGGEAADPGDSTRRLSSLIVVGPR</sequence>
<keyword evidence="2" id="KW-1185">Reference proteome</keyword>